<gene>
    <name evidence="2" type="ORF">ACFQ1O_04140</name>
</gene>
<evidence type="ECO:0000313" key="2">
    <source>
        <dbReference type="EMBL" id="MFD0963194.1"/>
    </source>
</evidence>
<evidence type="ECO:0000313" key="3">
    <source>
        <dbReference type="Proteomes" id="UP001596997"/>
    </source>
</evidence>
<reference evidence="3" key="1">
    <citation type="journal article" date="2019" name="Int. J. Syst. Evol. Microbiol.">
        <title>The Global Catalogue of Microorganisms (GCM) 10K type strain sequencing project: providing services to taxonomists for standard genome sequencing and annotation.</title>
        <authorList>
            <consortium name="The Broad Institute Genomics Platform"/>
            <consortium name="The Broad Institute Genome Sequencing Center for Infectious Disease"/>
            <person name="Wu L."/>
            <person name="Ma J."/>
        </authorList>
    </citation>
    <scope>NUCLEOTIDE SEQUENCE [LARGE SCALE GENOMIC DNA]</scope>
    <source>
        <strain evidence="3">CCUG 62114</strain>
    </source>
</reference>
<accession>A0ABW3I035</accession>
<feature type="transmembrane region" description="Helical" evidence="1">
    <location>
        <begin position="59"/>
        <end position="83"/>
    </location>
</feature>
<evidence type="ECO:0008006" key="4">
    <source>
        <dbReference type="Google" id="ProtNLM"/>
    </source>
</evidence>
<evidence type="ECO:0000256" key="1">
    <source>
        <dbReference type="SAM" id="Phobius"/>
    </source>
</evidence>
<keyword evidence="1" id="KW-1133">Transmembrane helix</keyword>
<proteinExistence type="predicted"/>
<dbReference type="EMBL" id="JBHTJM010000005">
    <property type="protein sequence ID" value="MFD0963194.1"/>
    <property type="molecule type" value="Genomic_DNA"/>
</dbReference>
<sequence length="293" mass="34647">MKYHNFNKATLGFNQNIKVSEALKEGVKRINIPCYSILIFFVFLLPATLFYIFRHDGNNKILIVGCIASFIIGFIGPLIWSLIATVKYKIWAGENVKDIHRFYNEACTRGLIYEGKFLQKLELRSKKQKERLSHFYSRLENNKELIRDLDDSISKETVFKSREKYTILIFSILLFALLFFTDELNTRKTMFLGGISVLCILYSVFKMFRYKFILKVDRDKIIYKDNKEVIYWNDVLDYQSIPGMGNTPSKLIIVTKNDNLELEMNGFGKLKMNRIIRVLNEYKHRFEIRQQVF</sequence>
<feature type="transmembrane region" description="Helical" evidence="1">
    <location>
        <begin position="187"/>
        <end position="205"/>
    </location>
</feature>
<dbReference type="RefSeq" id="WP_377713654.1">
    <property type="nucleotide sequence ID" value="NZ_JBHTJM010000005.1"/>
</dbReference>
<comment type="caution">
    <text evidence="2">The sequence shown here is derived from an EMBL/GenBank/DDBJ whole genome shotgun (WGS) entry which is preliminary data.</text>
</comment>
<keyword evidence="1" id="KW-0472">Membrane</keyword>
<keyword evidence="3" id="KW-1185">Reference proteome</keyword>
<feature type="transmembrane region" description="Helical" evidence="1">
    <location>
        <begin position="32"/>
        <end position="53"/>
    </location>
</feature>
<feature type="transmembrane region" description="Helical" evidence="1">
    <location>
        <begin position="165"/>
        <end position="181"/>
    </location>
</feature>
<keyword evidence="1" id="KW-0812">Transmembrane</keyword>
<name>A0ABW3I035_9FLAO</name>
<organism evidence="2 3">
    <name type="scientific">Pseudofulvibacter geojedonensis</name>
    <dbReference type="NCBI Taxonomy" id="1123758"/>
    <lineage>
        <taxon>Bacteria</taxon>
        <taxon>Pseudomonadati</taxon>
        <taxon>Bacteroidota</taxon>
        <taxon>Flavobacteriia</taxon>
        <taxon>Flavobacteriales</taxon>
        <taxon>Flavobacteriaceae</taxon>
        <taxon>Pseudofulvibacter</taxon>
    </lineage>
</organism>
<dbReference type="Proteomes" id="UP001596997">
    <property type="component" value="Unassembled WGS sequence"/>
</dbReference>
<protein>
    <recommendedName>
        <fullName evidence="4">YokE-like PH domain-containing protein</fullName>
    </recommendedName>
</protein>